<dbReference type="PANTHER" id="PTHR22981:SF7">
    <property type="entry name" value="3-HYDROXYISOBUTYRATE DEHYDROGENASE, MITOCHONDRIAL"/>
    <property type="match status" value="1"/>
</dbReference>
<feature type="domain" description="3-hydroxyisobutyrate dehydrogenase-like NAD-binding" evidence="10">
    <location>
        <begin position="200"/>
        <end position="325"/>
    </location>
</feature>
<dbReference type="Proteomes" id="UP001172673">
    <property type="component" value="Unassembled WGS sequence"/>
</dbReference>
<dbReference type="GO" id="GO:0005739">
    <property type="term" value="C:mitochondrion"/>
    <property type="evidence" value="ECO:0007669"/>
    <property type="project" value="TreeGrafter"/>
</dbReference>
<dbReference type="InterPro" id="IPR008927">
    <property type="entry name" value="6-PGluconate_DH-like_C_sf"/>
</dbReference>
<evidence type="ECO:0000256" key="7">
    <source>
        <dbReference type="ARBA" id="ARBA00049197"/>
    </source>
</evidence>
<comment type="similarity">
    <text evidence="2">Belongs to the HIBADH-related family. 3-hydroxyisobutyrate dehydrogenase subfamily.</text>
</comment>
<dbReference type="InterPro" id="IPR013328">
    <property type="entry name" value="6PGD_dom2"/>
</dbReference>
<keyword evidence="6" id="KW-0520">NAD</keyword>
<dbReference type="GO" id="GO:0006574">
    <property type="term" value="P:L-valine catabolic process"/>
    <property type="evidence" value="ECO:0007669"/>
    <property type="project" value="TreeGrafter"/>
</dbReference>
<comment type="caution">
    <text evidence="11">The sequence shown here is derived from an EMBL/GenBank/DDBJ whole genome shotgun (WGS) entry which is preliminary data.</text>
</comment>
<feature type="active site" evidence="8">
    <location>
        <position position="206"/>
    </location>
</feature>
<protein>
    <recommendedName>
        <fullName evidence="3">3-hydroxyisobutyrate dehydrogenase</fullName>
        <ecNumber evidence="3">1.1.1.31</ecNumber>
    </recommendedName>
</protein>
<evidence type="ECO:0000256" key="5">
    <source>
        <dbReference type="ARBA" id="ARBA00023002"/>
    </source>
</evidence>
<evidence type="ECO:0000256" key="3">
    <source>
        <dbReference type="ARBA" id="ARBA00012991"/>
    </source>
</evidence>
<evidence type="ECO:0000313" key="11">
    <source>
        <dbReference type="EMBL" id="KAJ9616664.1"/>
    </source>
</evidence>
<dbReference type="InterPro" id="IPR015815">
    <property type="entry name" value="HIBADH-related"/>
</dbReference>
<keyword evidence="4" id="KW-0101">Branched-chain amino acid catabolism</keyword>
<dbReference type="Pfam" id="PF03446">
    <property type="entry name" value="NAD_binding_2"/>
    <property type="match status" value="1"/>
</dbReference>
<feature type="domain" description="6-phosphogluconate dehydrogenase NADP-binding" evidence="9">
    <location>
        <begin position="16"/>
        <end position="197"/>
    </location>
</feature>
<evidence type="ECO:0000256" key="8">
    <source>
        <dbReference type="PIRSR" id="PIRSR000103-1"/>
    </source>
</evidence>
<dbReference type="GO" id="GO:0050661">
    <property type="term" value="F:NADP binding"/>
    <property type="evidence" value="ECO:0007669"/>
    <property type="project" value="InterPro"/>
</dbReference>
<dbReference type="GO" id="GO:0008442">
    <property type="term" value="F:3-hydroxyisobutyrate dehydrogenase activity"/>
    <property type="evidence" value="ECO:0007669"/>
    <property type="project" value="UniProtKB-EC"/>
</dbReference>
<dbReference type="Gene3D" id="1.10.1040.10">
    <property type="entry name" value="N-(1-d-carboxylethyl)-l-norvaline Dehydrogenase, domain 2"/>
    <property type="match status" value="1"/>
</dbReference>
<dbReference type="PIRSF" id="PIRSF000103">
    <property type="entry name" value="HIBADH"/>
    <property type="match status" value="1"/>
</dbReference>
<evidence type="ECO:0000256" key="6">
    <source>
        <dbReference type="ARBA" id="ARBA00023027"/>
    </source>
</evidence>
<reference evidence="11" key="1">
    <citation type="submission" date="2022-10" db="EMBL/GenBank/DDBJ databases">
        <title>Culturing micro-colonial fungi from biological soil crusts in the Mojave desert and describing Neophaeococcomyces mojavensis, and introducing the new genera and species Taxawa tesnikishii.</title>
        <authorList>
            <person name="Kurbessoian T."/>
            <person name="Stajich J.E."/>
        </authorList>
    </citation>
    <scope>NUCLEOTIDE SEQUENCE</scope>
    <source>
        <strain evidence="11">TK_41</strain>
    </source>
</reference>
<dbReference type="InterPro" id="IPR036291">
    <property type="entry name" value="NAD(P)-bd_dom_sf"/>
</dbReference>
<dbReference type="FunFam" id="1.10.1040.10:FF:000006">
    <property type="entry name" value="3-hydroxyisobutyrate dehydrogenase"/>
    <property type="match status" value="1"/>
</dbReference>
<dbReference type="InterPro" id="IPR006115">
    <property type="entry name" value="6PGDH_NADP-bd"/>
</dbReference>
<dbReference type="SUPFAM" id="SSF51735">
    <property type="entry name" value="NAD(P)-binding Rossmann-fold domains"/>
    <property type="match status" value="1"/>
</dbReference>
<evidence type="ECO:0000256" key="4">
    <source>
        <dbReference type="ARBA" id="ARBA00022456"/>
    </source>
</evidence>
<evidence type="ECO:0000259" key="10">
    <source>
        <dbReference type="Pfam" id="PF14833"/>
    </source>
</evidence>
<evidence type="ECO:0000313" key="12">
    <source>
        <dbReference type="Proteomes" id="UP001172673"/>
    </source>
</evidence>
<evidence type="ECO:0000259" key="9">
    <source>
        <dbReference type="Pfam" id="PF03446"/>
    </source>
</evidence>
<comment type="catalytic activity">
    <reaction evidence="7">
        <text>3-hydroxy-2-methylpropanoate + NAD(+) = 2-methyl-3-oxopropanoate + NADH + H(+)</text>
        <dbReference type="Rhea" id="RHEA:17681"/>
        <dbReference type="ChEBI" id="CHEBI:11805"/>
        <dbReference type="ChEBI" id="CHEBI:15378"/>
        <dbReference type="ChEBI" id="CHEBI:57540"/>
        <dbReference type="ChEBI" id="CHEBI:57700"/>
        <dbReference type="ChEBI" id="CHEBI:57945"/>
        <dbReference type="EC" id="1.1.1.31"/>
    </reaction>
</comment>
<accession>A0AA38XPC8</accession>
<dbReference type="PANTHER" id="PTHR22981">
    <property type="entry name" value="3-HYDROXYISOBUTYRATE DEHYDROGENASE-RELATED"/>
    <property type="match status" value="1"/>
</dbReference>
<dbReference type="Pfam" id="PF14833">
    <property type="entry name" value="NAD_binding_11"/>
    <property type="match status" value="1"/>
</dbReference>
<sequence>MARSTEQEQPDDVIWGFIGLGQMGYPVAMKLRENMPKSYTLLISDVNDGVLSRFVEHFENAAERNGPNSRPLNVQITRNARELAERSSIVVTCLPTPRVVKSVFDAMLIDGKLPHLKQERLFIDCSTIDPPTSRALARAVRDVLDVEFVDAPVSGGVVAARAGTLSLMFGTTTKSQKSIKRIKSILSLMGQKICHVGEQGAGVAGKLANNYILAINNIATAEAMSMGLRWGIDPKVLTELINSSTGRCWPTEVNNPVPGVIEGSPASNGYEAGGTVAVIQKDLRLAMSGAEDSGVGLMLASKADEVYTAVEKVYSGKDFSIVYKWMQDNTSTEY</sequence>
<evidence type="ECO:0000256" key="2">
    <source>
        <dbReference type="ARBA" id="ARBA00006013"/>
    </source>
</evidence>
<organism evidence="11 12">
    <name type="scientific">Cladophialophora chaetospira</name>
    <dbReference type="NCBI Taxonomy" id="386627"/>
    <lineage>
        <taxon>Eukaryota</taxon>
        <taxon>Fungi</taxon>
        <taxon>Dikarya</taxon>
        <taxon>Ascomycota</taxon>
        <taxon>Pezizomycotina</taxon>
        <taxon>Eurotiomycetes</taxon>
        <taxon>Chaetothyriomycetidae</taxon>
        <taxon>Chaetothyriales</taxon>
        <taxon>Herpotrichiellaceae</taxon>
        <taxon>Cladophialophora</taxon>
    </lineage>
</organism>
<keyword evidence="12" id="KW-1185">Reference proteome</keyword>
<dbReference type="SUPFAM" id="SSF48179">
    <property type="entry name" value="6-phosphogluconate dehydrogenase C-terminal domain-like"/>
    <property type="match status" value="1"/>
</dbReference>
<proteinExistence type="inferred from homology"/>
<keyword evidence="5" id="KW-0560">Oxidoreductase</keyword>
<evidence type="ECO:0000256" key="1">
    <source>
        <dbReference type="ARBA" id="ARBA00005109"/>
    </source>
</evidence>
<gene>
    <name evidence="11" type="ORF">H2200_000383</name>
</gene>
<dbReference type="Gene3D" id="3.40.50.720">
    <property type="entry name" value="NAD(P)-binding Rossmann-like Domain"/>
    <property type="match status" value="1"/>
</dbReference>
<dbReference type="EMBL" id="JAPDRK010000001">
    <property type="protein sequence ID" value="KAJ9616664.1"/>
    <property type="molecule type" value="Genomic_DNA"/>
</dbReference>
<dbReference type="GO" id="GO:0051287">
    <property type="term" value="F:NAD binding"/>
    <property type="evidence" value="ECO:0007669"/>
    <property type="project" value="InterPro"/>
</dbReference>
<comment type="pathway">
    <text evidence="1">Amino-acid degradation; L-valine degradation.</text>
</comment>
<dbReference type="InterPro" id="IPR029154">
    <property type="entry name" value="HIBADH-like_NADP-bd"/>
</dbReference>
<dbReference type="AlphaFoldDB" id="A0AA38XPC8"/>
<name>A0AA38XPC8_9EURO</name>
<dbReference type="EC" id="1.1.1.31" evidence="3"/>